<keyword evidence="5" id="KW-1185">Reference proteome</keyword>
<dbReference type="Gene3D" id="3.30.70.270">
    <property type="match status" value="1"/>
</dbReference>
<dbReference type="NCBIfam" id="TIGR00229">
    <property type="entry name" value="sensory_box"/>
    <property type="match status" value="1"/>
</dbReference>
<dbReference type="InterPro" id="IPR029787">
    <property type="entry name" value="Nucleotide_cyclase"/>
</dbReference>
<evidence type="ECO:0000313" key="4">
    <source>
        <dbReference type="EMBL" id="AWB67938.1"/>
    </source>
</evidence>
<dbReference type="SMART" id="SM00267">
    <property type="entry name" value="GGDEF"/>
    <property type="match status" value="1"/>
</dbReference>
<dbReference type="GO" id="GO:0003824">
    <property type="term" value="F:catalytic activity"/>
    <property type="evidence" value="ECO:0007669"/>
    <property type="project" value="UniProtKB-ARBA"/>
</dbReference>
<dbReference type="InterPro" id="IPR000160">
    <property type="entry name" value="GGDEF_dom"/>
</dbReference>
<dbReference type="PROSITE" id="PS50887">
    <property type="entry name" value="GGDEF"/>
    <property type="match status" value="1"/>
</dbReference>
<dbReference type="InterPro" id="IPR035965">
    <property type="entry name" value="PAS-like_dom_sf"/>
</dbReference>
<dbReference type="PANTHER" id="PTHR46663">
    <property type="entry name" value="DIGUANYLATE CYCLASE DGCT-RELATED"/>
    <property type="match status" value="1"/>
</dbReference>
<sequence length="504" mass="57295">MTLTTPLTASDLNKLPVVIYKAKLDSARNFIVINGAVKRLFGSTVEQAVDNPLGYIAEQDLEKVKAFFHQLNQVGGDGKSEYEISYRAKVDGQTYWLTERGHKVNCTESDSYYLHGIIFDNTETIETERQIESLLSHRTQELEQAKQELEATLAEQQRSEEYRVKVLEKTQFQQSITFELSTSDSVMDGDVKQAADIVCNKLKSGLFTDNVIYHCLLKQFRYKLDATTEPTLVKPQNEVVEFPAEFIYDLQNSLCLDYEDIAAQRLDTEVKDLFITQYQAKAALIFPVKYDNELVGFFSVLAKNCRKWSIDEIIFVSGLADQMRTTLNNRDKKIAGQKLHQLAYYDTLTGLENRTAFFENAKQAIALAKRNQQRHAFIYIDLDDFKFVNDTYGHDAGDKVLVHTANVIRNVVRNTDHCARIGGDEFNILLMDVHKASNAESIVKVILKKLAEPLDLGVTNYAILVSIGICMVDENQTDLEQVIKLADTAMYQAKRNGKNQYCFS</sequence>
<feature type="domain" description="GGDEF" evidence="3">
    <location>
        <begin position="373"/>
        <end position="504"/>
    </location>
</feature>
<dbReference type="InterPro" id="IPR029016">
    <property type="entry name" value="GAF-like_dom_sf"/>
</dbReference>
<evidence type="ECO:0000313" key="5">
    <source>
        <dbReference type="Proteomes" id="UP000244441"/>
    </source>
</evidence>
<dbReference type="KEGG" id="cate:C2869_16570"/>
<dbReference type="RefSeq" id="WP_108604003.1">
    <property type="nucleotide sequence ID" value="NZ_CP026604.1"/>
</dbReference>
<dbReference type="CDD" id="cd01949">
    <property type="entry name" value="GGDEF"/>
    <property type="match status" value="1"/>
</dbReference>
<dbReference type="InterPro" id="IPR052163">
    <property type="entry name" value="DGC-Regulatory_Protein"/>
</dbReference>
<dbReference type="SUPFAM" id="SSF55785">
    <property type="entry name" value="PYP-like sensor domain (PAS domain)"/>
    <property type="match status" value="1"/>
</dbReference>
<dbReference type="SUPFAM" id="SSF55781">
    <property type="entry name" value="GAF domain-like"/>
    <property type="match status" value="1"/>
</dbReference>
<proteinExistence type="predicted"/>
<dbReference type="AlphaFoldDB" id="A0A2S0VUQ5"/>
<dbReference type="Gene3D" id="3.30.450.20">
    <property type="entry name" value="PAS domain"/>
    <property type="match status" value="1"/>
</dbReference>
<evidence type="ECO:0000256" key="2">
    <source>
        <dbReference type="SAM" id="Coils"/>
    </source>
</evidence>
<name>A0A2S0VUQ5_9ALTE</name>
<dbReference type="Pfam" id="PF00990">
    <property type="entry name" value="GGDEF"/>
    <property type="match status" value="1"/>
</dbReference>
<comment type="cofactor">
    <cofactor evidence="1">
        <name>Mg(2+)</name>
        <dbReference type="ChEBI" id="CHEBI:18420"/>
    </cofactor>
</comment>
<accession>A0A2S0VUQ5</accession>
<dbReference type="InterPro" id="IPR043128">
    <property type="entry name" value="Rev_trsase/Diguanyl_cyclase"/>
</dbReference>
<reference evidence="4 5" key="1">
    <citation type="submission" date="2018-01" db="EMBL/GenBank/DDBJ databases">
        <title>Genome sequence of a Cantenovulum-like bacteria.</title>
        <authorList>
            <person name="Tan W.R."/>
            <person name="Lau N.-S."/>
            <person name="Go F."/>
            <person name="Amirul A.-A.A."/>
        </authorList>
    </citation>
    <scope>NUCLEOTIDE SEQUENCE [LARGE SCALE GENOMIC DNA]</scope>
    <source>
        <strain evidence="4 5">CCB-QB4</strain>
    </source>
</reference>
<keyword evidence="2" id="KW-0175">Coiled coil</keyword>
<dbReference type="EMBL" id="CP026604">
    <property type="protein sequence ID" value="AWB67938.1"/>
    <property type="molecule type" value="Genomic_DNA"/>
</dbReference>
<dbReference type="PANTHER" id="PTHR46663:SF2">
    <property type="entry name" value="GGDEF DOMAIN-CONTAINING PROTEIN"/>
    <property type="match status" value="1"/>
</dbReference>
<dbReference type="SUPFAM" id="SSF55073">
    <property type="entry name" value="Nucleotide cyclase"/>
    <property type="match status" value="1"/>
</dbReference>
<dbReference type="OrthoDB" id="9812260at2"/>
<dbReference type="InterPro" id="IPR000014">
    <property type="entry name" value="PAS"/>
</dbReference>
<dbReference type="Gene3D" id="3.30.450.40">
    <property type="match status" value="1"/>
</dbReference>
<feature type="coiled-coil region" evidence="2">
    <location>
        <begin position="135"/>
        <end position="162"/>
    </location>
</feature>
<dbReference type="CDD" id="cd00130">
    <property type="entry name" value="PAS"/>
    <property type="match status" value="1"/>
</dbReference>
<dbReference type="FunFam" id="3.30.70.270:FF:000001">
    <property type="entry name" value="Diguanylate cyclase domain protein"/>
    <property type="match status" value="1"/>
</dbReference>
<dbReference type="NCBIfam" id="TIGR00254">
    <property type="entry name" value="GGDEF"/>
    <property type="match status" value="1"/>
</dbReference>
<dbReference type="Proteomes" id="UP000244441">
    <property type="component" value="Chromosome"/>
</dbReference>
<gene>
    <name evidence="4" type="ORF">C2869_16570</name>
</gene>
<organism evidence="4 5">
    <name type="scientific">Saccharobesus litoralis</name>
    <dbReference type="NCBI Taxonomy" id="2172099"/>
    <lineage>
        <taxon>Bacteria</taxon>
        <taxon>Pseudomonadati</taxon>
        <taxon>Pseudomonadota</taxon>
        <taxon>Gammaproteobacteria</taxon>
        <taxon>Alteromonadales</taxon>
        <taxon>Alteromonadaceae</taxon>
        <taxon>Saccharobesus</taxon>
    </lineage>
</organism>
<protein>
    <recommendedName>
        <fullName evidence="3">GGDEF domain-containing protein</fullName>
    </recommendedName>
</protein>
<evidence type="ECO:0000259" key="3">
    <source>
        <dbReference type="PROSITE" id="PS50887"/>
    </source>
</evidence>
<evidence type="ECO:0000256" key="1">
    <source>
        <dbReference type="ARBA" id="ARBA00001946"/>
    </source>
</evidence>